<reference evidence="7" key="1">
    <citation type="journal article" date="2019" name="Int. J. Syst. Evol. Microbiol.">
        <title>The Global Catalogue of Microorganisms (GCM) 10K type strain sequencing project: providing services to taxonomists for standard genome sequencing and annotation.</title>
        <authorList>
            <consortium name="The Broad Institute Genomics Platform"/>
            <consortium name="The Broad Institute Genome Sequencing Center for Infectious Disease"/>
            <person name="Wu L."/>
            <person name="Ma J."/>
        </authorList>
    </citation>
    <scope>NUCLEOTIDE SEQUENCE [LARGE SCALE GENOMIC DNA]</scope>
    <source>
        <strain evidence="7">KACC 11904</strain>
    </source>
</reference>
<dbReference type="SUPFAM" id="SSF89550">
    <property type="entry name" value="PHP domain-like"/>
    <property type="match status" value="1"/>
</dbReference>
<keyword evidence="2 5" id="KW-0378">Hydrolase</keyword>
<dbReference type="Pfam" id="PF19567">
    <property type="entry name" value="CpsB_CapC"/>
    <property type="match status" value="1"/>
</dbReference>
<evidence type="ECO:0000256" key="2">
    <source>
        <dbReference type="ARBA" id="ARBA00022801"/>
    </source>
</evidence>
<keyword evidence="3 5" id="KW-0904">Protein phosphatase</keyword>
<accession>A0ABW0K2B3</accession>
<dbReference type="Proteomes" id="UP001596044">
    <property type="component" value="Unassembled WGS sequence"/>
</dbReference>
<evidence type="ECO:0000256" key="5">
    <source>
        <dbReference type="PIRNR" id="PIRNR016557"/>
    </source>
</evidence>
<dbReference type="InterPro" id="IPR016667">
    <property type="entry name" value="Caps_polysacc_synth_CpsB/CapC"/>
</dbReference>
<evidence type="ECO:0000313" key="6">
    <source>
        <dbReference type="EMBL" id="MFC5446792.1"/>
    </source>
</evidence>
<sequence>MVDIHNHILPGLDDGPSGLEVAVEMARQAVAQGIEDVIATPHHRSPSYTNSAESVIEQVEAIQAVLRHRKIPLRVHAGQEIRVYPSIIDDFEAGNLLTLGGSRYMLLEFPSDRVSTGIHELIYELQLLQIVPIIAHPERNREIVEDPRKLLELIEAGALAQLTAHSVIGHFGKTIQRFCLDLCRNHMAHFIASDAHNTGSRAFALSEAYDTLRNKLGQDMVIHFQNRAKSLLHDLPLEISSPVWEKPKWFQFWKS</sequence>
<dbReference type="RefSeq" id="WP_270880510.1">
    <property type="nucleotide sequence ID" value="NZ_JAQFVF010000033.1"/>
</dbReference>
<dbReference type="EMBL" id="JBHSMJ010000004">
    <property type="protein sequence ID" value="MFC5446792.1"/>
    <property type="molecule type" value="Genomic_DNA"/>
</dbReference>
<dbReference type="PANTHER" id="PTHR39181:SF1">
    <property type="entry name" value="TYROSINE-PROTEIN PHOSPHATASE YWQE"/>
    <property type="match status" value="1"/>
</dbReference>
<evidence type="ECO:0000256" key="4">
    <source>
        <dbReference type="ARBA" id="ARBA00051722"/>
    </source>
</evidence>
<evidence type="ECO:0000313" key="7">
    <source>
        <dbReference type="Proteomes" id="UP001596044"/>
    </source>
</evidence>
<dbReference type="PIRSF" id="PIRSF016557">
    <property type="entry name" value="Caps_synth_CpsB"/>
    <property type="match status" value="1"/>
</dbReference>
<protein>
    <recommendedName>
        <fullName evidence="5">Tyrosine-protein phosphatase</fullName>
        <ecNumber evidence="5">3.1.3.48</ecNumber>
    </recommendedName>
</protein>
<comment type="similarity">
    <text evidence="1 5">Belongs to the metallo-dependent hydrolases superfamily. CpsB/CapC family.</text>
</comment>
<dbReference type="PANTHER" id="PTHR39181">
    <property type="entry name" value="TYROSINE-PROTEIN PHOSPHATASE YWQE"/>
    <property type="match status" value="1"/>
</dbReference>
<keyword evidence="7" id="KW-1185">Reference proteome</keyword>
<name>A0ABW0K2B3_9BACL</name>
<dbReference type="InterPro" id="IPR016195">
    <property type="entry name" value="Pol/histidinol_Pase-like"/>
</dbReference>
<dbReference type="Gene3D" id="3.20.20.140">
    <property type="entry name" value="Metal-dependent hydrolases"/>
    <property type="match status" value="1"/>
</dbReference>
<evidence type="ECO:0000256" key="3">
    <source>
        <dbReference type="ARBA" id="ARBA00022912"/>
    </source>
</evidence>
<organism evidence="6 7">
    <name type="scientific">Paenibacillus aestuarii</name>
    <dbReference type="NCBI Taxonomy" id="516965"/>
    <lineage>
        <taxon>Bacteria</taxon>
        <taxon>Bacillati</taxon>
        <taxon>Bacillota</taxon>
        <taxon>Bacilli</taxon>
        <taxon>Bacillales</taxon>
        <taxon>Paenibacillaceae</taxon>
        <taxon>Paenibacillus</taxon>
    </lineage>
</organism>
<dbReference type="EC" id="3.1.3.48" evidence="5"/>
<gene>
    <name evidence="6" type="ORF">ACFPOG_00815</name>
</gene>
<comment type="caution">
    <text evidence="6">The sequence shown here is derived from an EMBL/GenBank/DDBJ whole genome shotgun (WGS) entry which is preliminary data.</text>
</comment>
<comment type="catalytic activity">
    <reaction evidence="4 5">
        <text>O-phospho-L-tyrosyl-[protein] + H2O = L-tyrosyl-[protein] + phosphate</text>
        <dbReference type="Rhea" id="RHEA:10684"/>
        <dbReference type="Rhea" id="RHEA-COMP:10136"/>
        <dbReference type="Rhea" id="RHEA-COMP:20101"/>
        <dbReference type="ChEBI" id="CHEBI:15377"/>
        <dbReference type="ChEBI" id="CHEBI:43474"/>
        <dbReference type="ChEBI" id="CHEBI:46858"/>
        <dbReference type="ChEBI" id="CHEBI:61978"/>
        <dbReference type="EC" id="3.1.3.48"/>
    </reaction>
</comment>
<evidence type="ECO:0000256" key="1">
    <source>
        <dbReference type="ARBA" id="ARBA00005750"/>
    </source>
</evidence>
<proteinExistence type="inferred from homology"/>